<dbReference type="InterPro" id="IPR036942">
    <property type="entry name" value="Beta-barrel_TonB_sf"/>
</dbReference>
<dbReference type="GO" id="GO:0009279">
    <property type="term" value="C:cell outer membrane"/>
    <property type="evidence" value="ECO:0007669"/>
    <property type="project" value="UniProtKB-SubCell"/>
</dbReference>
<dbReference type="NCBIfam" id="TIGR04057">
    <property type="entry name" value="SusC_RagA_signa"/>
    <property type="match status" value="1"/>
</dbReference>
<keyword evidence="4 10" id="KW-0812">Transmembrane</keyword>
<keyword evidence="9 10" id="KW-0998">Cell outer membrane</keyword>
<keyword evidence="5" id="KW-0732">Signal</keyword>
<evidence type="ECO:0000256" key="1">
    <source>
        <dbReference type="ARBA" id="ARBA00004571"/>
    </source>
</evidence>
<evidence type="ECO:0000256" key="8">
    <source>
        <dbReference type="ARBA" id="ARBA00023170"/>
    </source>
</evidence>
<name>A0A383TVJ8_9FLAO</name>
<dbReference type="Proteomes" id="UP000262142">
    <property type="component" value="Unassembled WGS sequence"/>
</dbReference>
<keyword evidence="3 10" id="KW-1134">Transmembrane beta strand</keyword>
<evidence type="ECO:0000313" key="14">
    <source>
        <dbReference type="EMBL" id="SZD71189.1"/>
    </source>
</evidence>
<evidence type="ECO:0000256" key="4">
    <source>
        <dbReference type="ARBA" id="ARBA00022692"/>
    </source>
</evidence>
<dbReference type="AlphaFoldDB" id="A0A383TVJ8"/>
<dbReference type="Gene3D" id="2.170.130.10">
    <property type="entry name" value="TonB-dependent receptor, plug domain"/>
    <property type="match status" value="1"/>
</dbReference>
<organism evidence="14 15">
    <name type="scientific">Candidatus Ornithobacterium hominis</name>
    <dbReference type="NCBI Taxonomy" id="2497989"/>
    <lineage>
        <taxon>Bacteria</taxon>
        <taxon>Pseudomonadati</taxon>
        <taxon>Bacteroidota</taxon>
        <taxon>Flavobacteriia</taxon>
        <taxon>Flavobacteriales</taxon>
        <taxon>Weeksellaceae</taxon>
        <taxon>Ornithobacterium</taxon>
    </lineage>
</organism>
<evidence type="ECO:0000256" key="5">
    <source>
        <dbReference type="ARBA" id="ARBA00022729"/>
    </source>
</evidence>
<dbReference type="EMBL" id="UNSC01000001">
    <property type="protein sequence ID" value="SZD71189.1"/>
    <property type="molecule type" value="Genomic_DNA"/>
</dbReference>
<keyword evidence="15" id="KW-1185">Reference proteome</keyword>
<evidence type="ECO:0000256" key="9">
    <source>
        <dbReference type="ARBA" id="ARBA00023237"/>
    </source>
</evidence>
<evidence type="ECO:0000256" key="10">
    <source>
        <dbReference type="PROSITE-ProRule" id="PRU01360"/>
    </source>
</evidence>
<gene>
    <name evidence="14" type="primary">fepA</name>
    <name evidence="14" type="ORF">SAMEA104719789_00284</name>
</gene>
<dbReference type="RefSeq" id="WP_245952903.1">
    <property type="nucleotide sequence ID" value="NZ_UNSC01000001.1"/>
</dbReference>
<evidence type="ECO:0000256" key="3">
    <source>
        <dbReference type="ARBA" id="ARBA00022452"/>
    </source>
</evidence>
<keyword evidence="2 10" id="KW-0813">Transport</keyword>
<comment type="subcellular location">
    <subcellularLocation>
        <location evidence="1 10">Cell outer membrane</location>
        <topology evidence="1 10">Multi-pass membrane protein</topology>
    </subcellularLocation>
</comment>
<reference evidence="14 15" key="1">
    <citation type="submission" date="2018-09" db="EMBL/GenBank/DDBJ databases">
        <authorList>
            <consortium name="Pathogen Informatics"/>
        </authorList>
    </citation>
    <scope>NUCLEOTIDE SEQUENCE [LARGE SCALE GENOMIC DNA]</scope>
    <source>
        <strain evidence="14 15">OH-22767</strain>
    </source>
</reference>
<accession>A0A383TVJ8</accession>
<dbReference type="InterPro" id="IPR039426">
    <property type="entry name" value="TonB-dep_rcpt-like"/>
</dbReference>
<dbReference type="GO" id="GO:0015344">
    <property type="term" value="F:siderophore uptake transmembrane transporter activity"/>
    <property type="evidence" value="ECO:0007669"/>
    <property type="project" value="TreeGrafter"/>
</dbReference>
<dbReference type="Pfam" id="PF00593">
    <property type="entry name" value="TonB_dep_Rec_b-barrel"/>
    <property type="match status" value="1"/>
</dbReference>
<dbReference type="InterPro" id="IPR023997">
    <property type="entry name" value="TonB-dep_OMP_SusC/RagA_CS"/>
</dbReference>
<proteinExistence type="inferred from homology"/>
<evidence type="ECO:0000256" key="2">
    <source>
        <dbReference type="ARBA" id="ARBA00022448"/>
    </source>
</evidence>
<dbReference type="NCBIfam" id="TIGR04056">
    <property type="entry name" value="OMP_RagA_SusC"/>
    <property type="match status" value="1"/>
</dbReference>
<dbReference type="Pfam" id="PF07715">
    <property type="entry name" value="Plug"/>
    <property type="match status" value="1"/>
</dbReference>
<dbReference type="PANTHER" id="PTHR30069:SF29">
    <property type="entry name" value="HEMOGLOBIN AND HEMOGLOBIN-HAPTOGLOBIN-BINDING PROTEIN 1-RELATED"/>
    <property type="match status" value="1"/>
</dbReference>
<dbReference type="Gene3D" id="2.40.170.20">
    <property type="entry name" value="TonB-dependent receptor, beta-barrel domain"/>
    <property type="match status" value="1"/>
</dbReference>
<dbReference type="InterPro" id="IPR012910">
    <property type="entry name" value="Plug_dom"/>
</dbReference>
<dbReference type="InterPro" id="IPR037066">
    <property type="entry name" value="Plug_dom_sf"/>
</dbReference>
<dbReference type="InterPro" id="IPR000531">
    <property type="entry name" value="Beta-barrel_TonB"/>
</dbReference>
<dbReference type="PROSITE" id="PS52016">
    <property type="entry name" value="TONB_DEPENDENT_REC_3"/>
    <property type="match status" value="1"/>
</dbReference>
<keyword evidence="6 11" id="KW-0798">TonB box</keyword>
<evidence type="ECO:0000256" key="7">
    <source>
        <dbReference type="ARBA" id="ARBA00023136"/>
    </source>
</evidence>
<feature type="domain" description="TonB-dependent receptor-like beta-barrel" evidence="12">
    <location>
        <begin position="406"/>
        <end position="790"/>
    </location>
</feature>
<dbReference type="GO" id="GO:0044718">
    <property type="term" value="P:siderophore transmembrane transport"/>
    <property type="evidence" value="ECO:0007669"/>
    <property type="project" value="TreeGrafter"/>
</dbReference>
<evidence type="ECO:0000256" key="11">
    <source>
        <dbReference type="RuleBase" id="RU003357"/>
    </source>
</evidence>
<comment type="similarity">
    <text evidence="10 11">Belongs to the TonB-dependent receptor family.</text>
</comment>
<evidence type="ECO:0000259" key="12">
    <source>
        <dbReference type="Pfam" id="PF00593"/>
    </source>
</evidence>
<keyword evidence="7 10" id="KW-0472">Membrane</keyword>
<evidence type="ECO:0000259" key="13">
    <source>
        <dbReference type="Pfam" id="PF07715"/>
    </source>
</evidence>
<sequence length="1012" mass="112010">MTLMLAFLVCQTPGYGQVNERNINYEISAPVSLAEFLSSLQVQTGVKINFNAADLKDFQIEQVSFSNSSIEDIADYLMENYTLNVELANGEMYVSDLFGESIYGTGNQVDLSTLVVTALGIKREERALSYNVQEIKSEELTRVKDANFMNTLTGKVAGVQINQSSAGIGGATKVVMRGAKSLVGDNNVLYVVDGMPMINPSRAASGRFASQGGGESISDFNPEDIESISVLTGPSAAALYGASAANGVILITTKKGKDGRMKLNLSSTTEFYRPFILPEFQNTYGNAPGSDRSWGDKLATPSTFDPKDFFQTGMNQTYSASLSVGTEKNQTYFSVATTTAEGIIPNNGYYRRNFTARNTANFLDDKLHLDVSGSYIMQGDQNMISEGGYFNPLTSLYLFPRGDDFNTIKAYERYNPARGINEVYWPYNVKRKLFTAENPYWIVNRELTQSHKNRYMFNSSLKYDFADWINITGRVRVDNIYNKIERKYYASTDKLFTNSDKGYYSASEEKNIQTYADLMLNVNKKINDFNLVANIGTSYDDRVGESIGIGGSLNLIPNLFSAANLDPKKSGVGGQSHRQTRNIALFGSAELGYKNMLYLTLTGRNDWASQLVNSKEPSIFYPSVGLSSIVSKMLDLPKVISFLKVRGSYTEVGSPITQLGVTPGTITYDLSPSAGLTPRSTYPFPDFKAERTKSYEGGLELKMFKNKLNFDLTLYRSNTYNQTFLSSLPPSSGYSGFYVQAGNVQNEGIELALGLDQSWNDFSWFTNFTYTRNVNLIKELVRGYTNPVDGSKFDLTELYINGALIKEGGSMGDIYTEGILRRDASGKLIEGNSGLFEIDRKQRIKIGKSTPDFTMGWNNQFGYKGFNLSFVVTGNFGGIVNSGTQAVLDAYGVSKATAEARDKGGVTIDGHTYDAEKYYSTIGGEELMGYYTYDATNVRLQEASLGYAFKGDLFNNVINKLTISLVGRNLWMIYNKAPFDPQSTASTGTYRSTEFFMTPSLRSFGINAKIDF</sequence>
<evidence type="ECO:0000313" key="15">
    <source>
        <dbReference type="Proteomes" id="UP000262142"/>
    </source>
</evidence>
<feature type="domain" description="TonB-dependent receptor plug" evidence="13">
    <location>
        <begin position="126"/>
        <end position="248"/>
    </location>
</feature>
<protein>
    <submittedName>
        <fullName evidence="14">Enterobactin outer-membrane receptor</fullName>
    </submittedName>
</protein>
<dbReference type="InterPro" id="IPR023996">
    <property type="entry name" value="TonB-dep_OMP_SusC/RagA"/>
</dbReference>
<evidence type="ECO:0000256" key="6">
    <source>
        <dbReference type="ARBA" id="ARBA00023077"/>
    </source>
</evidence>
<dbReference type="SUPFAM" id="SSF56935">
    <property type="entry name" value="Porins"/>
    <property type="match status" value="1"/>
</dbReference>
<dbReference type="PANTHER" id="PTHR30069">
    <property type="entry name" value="TONB-DEPENDENT OUTER MEMBRANE RECEPTOR"/>
    <property type="match status" value="1"/>
</dbReference>
<keyword evidence="8 14" id="KW-0675">Receptor</keyword>